<feature type="domain" description="Ferric oxidoreductase" evidence="8">
    <location>
        <begin position="51"/>
        <end position="178"/>
    </location>
</feature>
<evidence type="ECO:0000256" key="5">
    <source>
        <dbReference type="ARBA" id="ARBA00023004"/>
    </source>
</evidence>
<keyword evidence="3 7" id="KW-0812">Transmembrane</keyword>
<evidence type="ECO:0000256" key="6">
    <source>
        <dbReference type="ARBA" id="ARBA00023136"/>
    </source>
</evidence>
<dbReference type="GO" id="GO:0005886">
    <property type="term" value="C:plasma membrane"/>
    <property type="evidence" value="ECO:0007669"/>
    <property type="project" value="TreeGrafter"/>
</dbReference>
<dbReference type="InterPro" id="IPR022837">
    <property type="entry name" value="MsrQ-like"/>
</dbReference>
<dbReference type="GO" id="GO:0010181">
    <property type="term" value="F:FMN binding"/>
    <property type="evidence" value="ECO:0007669"/>
    <property type="project" value="TreeGrafter"/>
</dbReference>
<feature type="non-terminal residue" evidence="9">
    <location>
        <position position="224"/>
    </location>
</feature>
<keyword evidence="6 7" id="KW-0472">Membrane</keyword>
<feature type="transmembrane region" description="Helical" evidence="7">
    <location>
        <begin position="54"/>
        <end position="72"/>
    </location>
</feature>
<feature type="transmembrane region" description="Helical" evidence="7">
    <location>
        <begin position="203"/>
        <end position="223"/>
    </location>
</feature>
<dbReference type="EMBL" id="UOEC01000065">
    <property type="protein sequence ID" value="VAV89647.1"/>
    <property type="molecule type" value="Genomic_DNA"/>
</dbReference>
<evidence type="ECO:0000256" key="7">
    <source>
        <dbReference type="SAM" id="Phobius"/>
    </source>
</evidence>
<name>A0A3B0RDD5_9ZZZZ</name>
<protein>
    <recommendedName>
        <fullName evidence="8">Ferric oxidoreductase domain-containing protein</fullName>
    </recommendedName>
</protein>
<dbReference type="GO" id="GO:0016679">
    <property type="term" value="F:oxidoreductase activity, acting on diphenols and related substances as donors"/>
    <property type="evidence" value="ECO:0007669"/>
    <property type="project" value="TreeGrafter"/>
</dbReference>
<reference evidence="9" key="1">
    <citation type="submission" date="2018-06" db="EMBL/GenBank/DDBJ databases">
        <authorList>
            <person name="Zhirakovskaya E."/>
        </authorList>
    </citation>
    <scope>NUCLEOTIDE SEQUENCE</scope>
</reference>
<evidence type="ECO:0000256" key="4">
    <source>
        <dbReference type="ARBA" id="ARBA00022989"/>
    </source>
</evidence>
<organism evidence="9">
    <name type="scientific">hydrothermal vent metagenome</name>
    <dbReference type="NCBI Taxonomy" id="652676"/>
    <lineage>
        <taxon>unclassified sequences</taxon>
        <taxon>metagenomes</taxon>
        <taxon>ecological metagenomes</taxon>
    </lineage>
</organism>
<accession>A0A3B0RDD5</accession>
<dbReference type="PANTHER" id="PTHR36964">
    <property type="entry name" value="PROTEIN-METHIONINE-SULFOXIDE REDUCTASE HEME-BINDING SUBUNIT MSRQ"/>
    <property type="match status" value="1"/>
</dbReference>
<proteinExistence type="predicted"/>
<evidence type="ECO:0000259" key="8">
    <source>
        <dbReference type="Pfam" id="PF01794"/>
    </source>
</evidence>
<sequence>MSAFNNFITKLPSGWKTRHILVLIIAVLGSYAFLESRAEWSPMHKWNRAIGDMSLVMVAFSMAIGPLSRLFRSFRGLIPFRREFGIYGVILAIIHTVIILDGWVQWDFFRLFGFELHPQLQQYVMLKHGFGLANAVGIIALLYGLVLALSSSNWSQRALGGSAWKFLQQGAYVLWMLIVLHTAYFLFLNFLDFHRPTPEPNWAQWPFIVLVSLVIVLQLAAYIK</sequence>
<keyword evidence="2" id="KW-0813">Transport</keyword>
<evidence type="ECO:0000256" key="2">
    <source>
        <dbReference type="ARBA" id="ARBA00022448"/>
    </source>
</evidence>
<dbReference type="PANTHER" id="PTHR36964:SF1">
    <property type="entry name" value="PROTEIN-METHIONINE-SULFOXIDE REDUCTASE HEME-BINDING SUBUNIT MSRQ"/>
    <property type="match status" value="1"/>
</dbReference>
<dbReference type="Pfam" id="PF01794">
    <property type="entry name" value="Ferric_reduct"/>
    <property type="match status" value="1"/>
</dbReference>
<feature type="transmembrane region" description="Helical" evidence="7">
    <location>
        <begin position="17"/>
        <end position="34"/>
    </location>
</feature>
<dbReference type="InterPro" id="IPR013130">
    <property type="entry name" value="Fe3_Rdtase_TM_dom"/>
</dbReference>
<feature type="transmembrane region" description="Helical" evidence="7">
    <location>
        <begin position="170"/>
        <end position="191"/>
    </location>
</feature>
<keyword evidence="4 7" id="KW-1133">Transmembrane helix</keyword>
<evidence type="ECO:0000256" key="1">
    <source>
        <dbReference type="ARBA" id="ARBA00004141"/>
    </source>
</evidence>
<feature type="transmembrane region" description="Helical" evidence="7">
    <location>
        <begin position="126"/>
        <end position="149"/>
    </location>
</feature>
<dbReference type="AlphaFoldDB" id="A0A3B0RDD5"/>
<keyword evidence="5" id="KW-0408">Iron</keyword>
<gene>
    <name evidence="9" type="ORF">MNBD_ALPHA08-1245</name>
</gene>
<feature type="transmembrane region" description="Helical" evidence="7">
    <location>
        <begin position="84"/>
        <end position="106"/>
    </location>
</feature>
<comment type="subcellular location">
    <subcellularLocation>
        <location evidence="1">Membrane</location>
        <topology evidence="1">Multi-pass membrane protein</topology>
    </subcellularLocation>
</comment>
<evidence type="ECO:0000256" key="3">
    <source>
        <dbReference type="ARBA" id="ARBA00022692"/>
    </source>
</evidence>
<evidence type="ECO:0000313" key="9">
    <source>
        <dbReference type="EMBL" id="VAV89647.1"/>
    </source>
</evidence>
<dbReference type="GO" id="GO:0020037">
    <property type="term" value="F:heme binding"/>
    <property type="evidence" value="ECO:0007669"/>
    <property type="project" value="TreeGrafter"/>
</dbReference>